<sequence>MRKKFFCGGYGRDHDGVTKILKIWMTELLGERVPFFRVRRVNAYLSMQKKIIFMGKGINKGESL</sequence>
<name>A0ACB0Y6W4_MELEN</name>
<gene>
    <name evidence="1" type="ORF">MENTE1834_LOCUS8099</name>
</gene>
<organism evidence="1 2">
    <name type="scientific">Meloidogyne enterolobii</name>
    <name type="common">Root-knot nematode worm</name>
    <name type="synonym">Meloidogyne mayaguensis</name>
    <dbReference type="NCBI Taxonomy" id="390850"/>
    <lineage>
        <taxon>Eukaryota</taxon>
        <taxon>Metazoa</taxon>
        <taxon>Ecdysozoa</taxon>
        <taxon>Nematoda</taxon>
        <taxon>Chromadorea</taxon>
        <taxon>Rhabditida</taxon>
        <taxon>Tylenchina</taxon>
        <taxon>Tylenchomorpha</taxon>
        <taxon>Tylenchoidea</taxon>
        <taxon>Meloidogynidae</taxon>
        <taxon>Meloidogyninae</taxon>
        <taxon>Meloidogyne</taxon>
    </lineage>
</organism>
<reference evidence="1" key="1">
    <citation type="submission" date="2023-11" db="EMBL/GenBank/DDBJ databases">
        <authorList>
            <person name="Poullet M."/>
        </authorList>
    </citation>
    <scope>NUCLEOTIDE SEQUENCE</scope>
    <source>
        <strain evidence="1">E1834</strain>
    </source>
</reference>
<accession>A0ACB0Y6W4</accession>
<comment type="caution">
    <text evidence="1">The sequence shown here is derived from an EMBL/GenBank/DDBJ whole genome shotgun (WGS) entry which is preliminary data.</text>
</comment>
<protein>
    <submittedName>
        <fullName evidence="1">Uncharacterized protein</fullName>
    </submittedName>
</protein>
<keyword evidence="2" id="KW-1185">Reference proteome</keyword>
<evidence type="ECO:0000313" key="1">
    <source>
        <dbReference type="EMBL" id="CAK5033373.1"/>
    </source>
</evidence>
<dbReference type="Proteomes" id="UP001497535">
    <property type="component" value="Unassembled WGS sequence"/>
</dbReference>
<proteinExistence type="predicted"/>
<dbReference type="EMBL" id="CAVMJV010000007">
    <property type="protein sequence ID" value="CAK5033373.1"/>
    <property type="molecule type" value="Genomic_DNA"/>
</dbReference>
<evidence type="ECO:0000313" key="2">
    <source>
        <dbReference type="Proteomes" id="UP001497535"/>
    </source>
</evidence>